<dbReference type="EMBL" id="SMKX01000016">
    <property type="protein sequence ID" value="TDD61304.1"/>
    <property type="molecule type" value="Genomic_DNA"/>
</dbReference>
<keyword evidence="1" id="KW-0472">Membrane</keyword>
<gene>
    <name evidence="2" type="ORF">E1263_08070</name>
</gene>
<evidence type="ECO:0000313" key="2">
    <source>
        <dbReference type="EMBL" id="TDD61304.1"/>
    </source>
</evidence>
<protein>
    <submittedName>
        <fullName evidence="2">Uncharacterized protein</fullName>
    </submittedName>
</protein>
<dbReference type="AlphaFoldDB" id="A0A4R4ZT68"/>
<feature type="transmembrane region" description="Helical" evidence="1">
    <location>
        <begin position="53"/>
        <end position="73"/>
    </location>
</feature>
<reference evidence="2 3" key="1">
    <citation type="submission" date="2019-03" db="EMBL/GenBank/DDBJ databases">
        <title>Draft genome sequences of novel Actinobacteria.</title>
        <authorList>
            <person name="Sahin N."/>
            <person name="Ay H."/>
            <person name="Saygin H."/>
        </authorList>
    </citation>
    <scope>NUCLEOTIDE SEQUENCE [LARGE SCALE GENOMIC DNA]</scope>
    <source>
        <strain evidence="2 3">JCM 13523</strain>
    </source>
</reference>
<evidence type="ECO:0000313" key="3">
    <source>
        <dbReference type="Proteomes" id="UP000295124"/>
    </source>
</evidence>
<proteinExistence type="predicted"/>
<keyword evidence="1" id="KW-1133">Transmembrane helix</keyword>
<keyword evidence="3" id="KW-1185">Reference proteome</keyword>
<comment type="caution">
    <text evidence="2">The sequence shown here is derived from an EMBL/GenBank/DDBJ whole genome shotgun (WGS) entry which is preliminary data.</text>
</comment>
<sequence length="270" mass="28656">MNALDLVRSLDPTADADPAAQVAPETRAELLRDITAEAAPIPLKSARSVRRRLVPVLAAAAAVAAITALVVHVPGDNDRPQALSFSTQGEVMKVRVVDPLADSKRFNKEFKAKGLDIKLVLEPASPSVVGKEVAMAASAGAAAGRITTVMYPAGCEERGTLPCVPEFTIPLDFQGEVSLIIGRAAEPGETYGTSGFIDGRGEALAGVKYANKTVGDVLKILGERGFTAEYRVETPGYSEPRDEVPTNWFVRDGVPASDHHVILFVSPDQR</sequence>
<accession>A0A4R4ZT68</accession>
<keyword evidence="1" id="KW-0812">Transmembrane</keyword>
<organism evidence="2 3">
    <name type="scientific">Kribbella antibiotica</name>
    <dbReference type="NCBI Taxonomy" id="190195"/>
    <lineage>
        <taxon>Bacteria</taxon>
        <taxon>Bacillati</taxon>
        <taxon>Actinomycetota</taxon>
        <taxon>Actinomycetes</taxon>
        <taxon>Propionibacteriales</taxon>
        <taxon>Kribbellaceae</taxon>
        <taxon>Kribbella</taxon>
    </lineage>
</organism>
<dbReference type="Proteomes" id="UP000295124">
    <property type="component" value="Unassembled WGS sequence"/>
</dbReference>
<evidence type="ECO:0000256" key="1">
    <source>
        <dbReference type="SAM" id="Phobius"/>
    </source>
</evidence>
<dbReference type="OrthoDB" id="3826074at2"/>
<name>A0A4R4ZT68_9ACTN</name>
<dbReference type="RefSeq" id="WP_132166555.1">
    <property type="nucleotide sequence ID" value="NZ_SMKX01000016.1"/>
</dbReference>